<organism evidence="2 3">
    <name type="scientific">Afipia felis</name>
    <name type="common">Cat scratch disease bacillus</name>
    <dbReference type="NCBI Taxonomy" id="1035"/>
    <lineage>
        <taxon>Bacteria</taxon>
        <taxon>Pseudomonadati</taxon>
        <taxon>Pseudomonadota</taxon>
        <taxon>Alphaproteobacteria</taxon>
        <taxon>Hyphomicrobiales</taxon>
        <taxon>Nitrobacteraceae</taxon>
        <taxon>Afipia</taxon>
    </lineage>
</organism>
<evidence type="ECO:0000313" key="2">
    <source>
        <dbReference type="EMBL" id="CEG10511.1"/>
    </source>
</evidence>
<accession>A0A090MT63</accession>
<evidence type="ECO:0000256" key="1">
    <source>
        <dbReference type="SAM" id="MobiDB-lite"/>
    </source>
</evidence>
<name>A0A090MT63_AFIFE</name>
<evidence type="ECO:0000313" key="3">
    <source>
        <dbReference type="Proteomes" id="UP000035762"/>
    </source>
</evidence>
<comment type="caution">
    <text evidence="2">The sequence shown here is derived from an EMBL/GenBank/DDBJ whole genome shotgun (WGS) entry which is preliminary data.</text>
</comment>
<keyword evidence="3" id="KW-1185">Reference proteome</keyword>
<feature type="region of interest" description="Disordered" evidence="1">
    <location>
        <begin position="1"/>
        <end position="25"/>
    </location>
</feature>
<dbReference type="Proteomes" id="UP000035762">
    <property type="component" value="Unassembled WGS sequence"/>
</dbReference>
<dbReference type="EMBL" id="CCAZ020000003">
    <property type="protein sequence ID" value="CEG10511.1"/>
    <property type="molecule type" value="Genomic_DNA"/>
</dbReference>
<proteinExistence type="predicted"/>
<dbReference type="STRING" id="1035.BN961_03951"/>
<reference evidence="2 3" key="1">
    <citation type="journal article" date="2014" name="Genome Announc.">
        <title>Genome Sequence of Afipia felis Strain 76713, Isolated in Hospital Water Using an Amoeba Co-Culture Procedure.</title>
        <authorList>
            <person name="Benamar S."/>
            <person name="La Scola B."/>
            <person name="Croce O."/>
        </authorList>
    </citation>
    <scope>NUCLEOTIDE SEQUENCE [LARGE SCALE GENOMIC DNA]</scope>
    <source>
        <strain evidence="2 3">76713</strain>
    </source>
</reference>
<dbReference type="AlphaFoldDB" id="A0A090MT63"/>
<protein>
    <submittedName>
        <fullName evidence="2">Uncharacterized protein</fullName>
    </submittedName>
</protein>
<sequence>MAQRTHPPDWNDAFPPNRRGSNRPVVSCQFPRCERILPLARESTPSPSTRLLSLHGKSAARLTSVNVDGLG</sequence>
<gene>
    <name evidence="2" type="ORF">BN961_03951</name>
</gene>